<dbReference type="Proteomes" id="UP001208570">
    <property type="component" value="Unassembled WGS sequence"/>
</dbReference>
<sequence>MEYWIFIVITMVAILLICLVVFVIRCTEFKHVMRKMRSLSTSSDHAPPASRADRPGRVLPAAPPPPPYVASFQQPTISSLDADVTRSYDAESATVPAEAPEADTSSPSGPLPVDAYFVPPPYCLEPPAYCDVINEDPNGEPESASRDEDTGC</sequence>
<proteinExistence type="predicted"/>
<keyword evidence="2" id="KW-1133">Transmembrane helix</keyword>
<evidence type="ECO:0000256" key="2">
    <source>
        <dbReference type="SAM" id="Phobius"/>
    </source>
</evidence>
<feature type="region of interest" description="Disordered" evidence="1">
    <location>
        <begin position="132"/>
        <end position="152"/>
    </location>
</feature>
<gene>
    <name evidence="3" type="ORF">LSH36_919g01020</name>
</gene>
<accession>A0AAD9IZ47</accession>
<keyword evidence="2" id="KW-0472">Membrane</keyword>
<evidence type="ECO:0000313" key="4">
    <source>
        <dbReference type="Proteomes" id="UP001208570"/>
    </source>
</evidence>
<protein>
    <submittedName>
        <fullName evidence="3">Uncharacterized protein</fullName>
    </submittedName>
</protein>
<organism evidence="3 4">
    <name type="scientific">Paralvinella palmiformis</name>
    <dbReference type="NCBI Taxonomy" id="53620"/>
    <lineage>
        <taxon>Eukaryota</taxon>
        <taxon>Metazoa</taxon>
        <taxon>Spiralia</taxon>
        <taxon>Lophotrochozoa</taxon>
        <taxon>Annelida</taxon>
        <taxon>Polychaeta</taxon>
        <taxon>Sedentaria</taxon>
        <taxon>Canalipalpata</taxon>
        <taxon>Terebellida</taxon>
        <taxon>Terebelliformia</taxon>
        <taxon>Alvinellidae</taxon>
        <taxon>Paralvinella</taxon>
    </lineage>
</organism>
<dbReference type="EMBL" id="JAODUP010000919">
    <property type="protein sequence ID" value="KAK2142745.1"/>
    <property type="molecule type" value="Genomic_DNA"/>
</dbReference>
<feature type="region of interest" description="Disordered" evidence="1">
    <location>
        <begin position="40"/>
        <end position="72"/>
    </location>
</feature>
<evidence type="ECO:0000313" key="3">
    <source>
        <dbReference type="EMBL" id="KAK2142745.1"/>
    </source>
</evidence>
<keyword evidence="2" id="KW-0812">Transmembrane</keyword>
<evidence type="ECO:0000256" key="1">
    <source>
        <dbReference type="SAM" id="MobiDB-lite"/>
    </source>
</evidence>
<reference evidence="3" key="1">
    <citation type="journal article" date="2023" name="Mol. Biol. Evol.">
        <title>Third-Generation Sequencing Reveals the Adaptive Role of the Epigenome in Three Deep-Sea Polychaetes.</title>
        <authorList>
            <person name="Perez M."/>
            <person name="Aroh O."/>
            <person name="Sun Y."/>
            <person name="Lan Y."/>
            <person name="Juniper S.K."/>
            <person name="Young C.R."/>
            <person name="Angers B."/>
            <person name="Qian P.Y."/>
        </authorList>
    </citation>
    <scope>NUCLEOTIDE SEQUENCE</scope>
    <source>
        <strain evidence="3">P08H-3</strain>
    </source>
</reference>
<feature type="region of interest" description="Disordered" evidence="1">
    <location>
        <begin position="87"/>
        <end position="112"/>
    </location>
</feature>
<name>A0AAD9IZ47_9ANNE</name>
<dbReference type="AlphaFoldDB" id="A0AAD9IZ47"/>
<comment type="caution">
    <text evidence="3">The sequence shown here is derived from an EMBL/GenBank/DDBJ whole genome shotgun (WGS) entry which is preliminary data.</text>
</comment>
<feature type="compositionally biased region" description="Basic and acidic residues" evidence="1">
    <location>
        <begin position="143"/>
        <end position="152"/>
    </location>
</feature>
<feature type="transmembrane region" description="Helical" evidence="2">
    <location>
        <begin position="6"/>
        <end position="27"/>
    </location>
</feature>
<keyword evidence="4" id="KW-1185">Reference proteome</keyword>